<gene>
    <name evidence="1" type="ORF">PL9214500095</name>
</gene>
<evidence type="ECO:0000313" key="2">
    <source>
        <dbReference type="Proteomes" id="UP000184315"/>
    </source>
</evidence>
<proteinExistence type="predicted"/>
<dbReference type="OrthoDB" id="425717at2"/>
<accession>A0A1J1LJY7</accession>
<dbReference type="STRING" id="671072.PL9214500095"/>
<name>A0A1J1LJY7_9CYAN</name>
<protein>
    <submittedName>
        <fullName evidence="1">Uncharacterized protein</fullName>
    </submittedName>
</protein>
<dbReference type="RefSeq" id="WP_072719557.1">
    <property type="nucleotide sequence ID" value="NZ_LN889802.1"/>
</dbReference>
<sequence>MTGQMCWLSRCGGDGKKILHLRLDVNKPWVPYYLMANYSVPDYPIPGGSKGWATYQKLFKAGWKLEPTPQPAFQDQQIPKAA</sequence>
<dbReference type="AlphaFoldDB" id="A0A1J1LJY7"/>
<keyword evidence="2" id="KW-1185">Reference proteome</keyword>
<dbReference type="Proteomes" id="UP000184315">
    <property type="component" value="Unassembled WGS sequence"/>
</dbReference>
<dbReference type="EMBL" id="CZDF01000156">
    <property type="protein sequence ID" value="CUR32848.1"/>
    <property type="molecule type" value="Genomic_DNA"/>
</dbReference>
<reference evidence="2" key="1">
    <citation type="submission" date="2015-10" db="EMBL/GenBank/DDBJ databases">
        <authorList>
            <person name="Regsiter A."/>
            <person name="william w."/>
        </authorList>
    </citation>
    <scope>NUCLEOTIDE SEQUENCE [LARGE SCALE GENOMIC DNA]</scope>
</reference>
<organism evidence="1 2">
    <name type="scientific">Planktothrix tepida PCC 9214</name>
    <dbReference type="NCBI Taxonomy" id="671072"/>
    <lineage>
        <taxon>Bacteria</taxon>
        <taxon>Bacillati</taxon>
        <taxon>Cyanobacteriota</taxon>
        <taxon>Cyanophyceae</taxon>
        <taxon>Oscillatoriophycideae</taxon>
        <taxon>Oscillatoriales</taxon>
        <taxon>Microcoleaceae</taxon>
        <taxon>Planktothrix</taxon>
    </lineage>
</organism>
<evidence type="ECO:0000313" key="1">
    <source>
        <dbReference type="EMBL" id="CUR32848.1"/>
    </source>
</evidence>